<proteinExistence type="predicted"/>
<dbReference type="AlphaFoldDB" id="A0A8T3YJ00"/>
<dbReference type="Gene3D" id="3.40.50.1000">
    <property type="entry name" value="HAD superfamily/HAD-like"/>
    <property type="match status" value="1"/>
</dbReference>
<dbReference type="SUPFAM" id="SSF56784">
    <property type="entry name" value="HAD-like"/>
    <property type="match status" value="1"/>
</dbReference>
<sequence>MSHTFALTDTRIPLEEKVHLVSVDLNGTLINASAPEALARIAGGDAIEVARAVREHHNGSAGIVSAINYGASQIRGLSLYDFVRYWAEGSDAMPGLAGFLEGMHERGTPVVVNTTAFREVASVYKHQLGPHLVRGVIGNSLQFANGNEVLTPYAVDMLIAAYFGDSVKFGNGEVLTDYSDIAHCFPVNGTDGRSDLIDCLKGIKATGSVDYEITTEVEKFDALGKYLKSNFPWIDLSRVAHVGDALSEYPAMSYMLEEWGGVVVGFNATEGLYRSLAGTAAKPGVKGHILVSSPNFGPHRPDLRDLLEVFA</sequence>
<dbReference type="InterPro" id="IPR036412">
    <property type="entry name" value="HAD-like_sf"/>
</dbReference>
<name>A0A8T3YJ00_9ARCH</name>
<protein>
    <submittedName>
        <fullName evidence="1">Uncharacterized protein</fullName>
    </submittedName>
</protein>
<gene>
    <name evidence="1" type="ORF">HY544_00770</name>
</gene>
<organism evidence="1 2">
    <name type="scientific">Candidatus Iainarchaeum sp</name>
    <dbReference type="NCBI Taxonomy" id="3101447"/>
    <lineage>
        <taxon>Archaea</taxon>
        <taxon>Candidatus Iainarchaeota</taxon>
        <taxon>Candidatus Iainarchaeia</taxon>
        <taxon>Candidatus Iainarchaeales</taxon>
        <taxon>Candidatus Iainarchaeaceae</taxon>
        <taxon>Candidatus Iainarchaeum</taxon>
    </lineage>
</organism>
<reference evidence="1" key="1">
    <citation type="submission" date="2020-07" db="EMBL/GenBank/DDBJ databases">
        <title>Huge and variable diversity of episymbiotic CPR bacteria and DPANN archaea in groundwater ecosystems.</title>
        <authorList>
            <person name="He C.Y."/>
            <person name="Keren R."/>
            <person name="Whittaker M."/>
            <person name="Farag I.F."/>
            <person name="Doudna J."/>
            <person name="Cate J.H.D."/>
            <person name="Banfield J.F."/>
        </authorList>
    </citation>
    <scope>NUCLEOTIDE SEQUENCE</scope>
    <source>
        <strain evidence="1">NC_groundwater_1296_Ag_S-0.2um_52_80</strain>
    </source>
</reference>
<evidence type="ECO:0000313" key="1">
    <source>
        <dbReference type="EMBL" id="MBI4210025.1"/>
    </source>
</evidence>
<comment type="caution">
    <text evidence="1">The sequence shown here is derived from an EMBL/GenBank/DDBJ whole genome shotgun (WGS) entry which is preliminary data.</text>
</comment>
<accession>A0A8T3YJ00</accession>
<evidence type="ECO:0000313" key="2">
    <source>
        <dbReference type="Proteomes" id="UP000732298"/>
    </source>
</evidence>
<dbReference type="Proteomes" id="UP000732298">
    <property type="component" value="Unassembled WGS sequence"/>
</dbReference>
<dbReference type="InterPro" id="IPR023214">
    <property type="entry name" value="HAD_sf"/>
</dbReference>
<dbReference type="EMBL" id="JACQPB010000008">
    <property type="protein sequence ID" value="MBI4210025.1"/>
    <property type="molecule type" value="Genomic_DNA"/>
</dbReference>